<feature type="domain" description="AMP-binding enzyme C-terminal" evidence="4">
    <location>
        <begin position="428"/>
        <end position="505"/>
    </location>
</feature>
<dbReference type="Gene3D" id="3.40.50.12780">
    <property type="entry name" value="N-terminal domain of ligase-like"/>
    <property type="match status" value="1"/>
</dbReference>
<dbReference type="InterPro" id="IPR000873">
    <property type="entry name" value="AMP-dep_synth/lig_dom"/>
</dbReference>
<dbReference type="PANTHER" id="PTHR43201:SF5">
    <property type="entry name" value="MEDIUM-CHAIN ACYL-COA LIGASE ACSF2, MITOCHONDRIAL"/>
    <property type="match status" value="1"/>
</dbReference>
<name>A0A0R3L8C7_9BRAD</name>
<dbReference type="Pfam" id="PF00501">
    <property type="entry name" value="AMP-binding"/>
    <property type="match status" value="1"/>
</dbReference>
<evidence type="ECO:0000313" key="5">
    <source>
        <dbReference type="EMBL" id="KRR01965.1"/>
    </source>
</evidence>
<accession>A0A0R3L8C7</accession>
<evidence type="ECO:0000313" key="6">
    <source>
        <dbReference type="Proteomes" id="UP000050863"/>
    </source>
</evidence>
<protein>
    <submittedName>
        <fullName evidence="5">Long-chain fatty acid--CoA ligase</fullName>
    </submittedName>
</protein>
<dbReference type="Gene3D" id="3.30.300.30">
    <property type="match status" value="1"/>
</dbReference>
<dbReference type="GO" id="GO:0006631">
    <property type="term" value="P:fatty acid metabolic process"/>
    <property type="evidence" value="ECO:0007669"/>
    <property type="project" value="TreeGrafter"/>
</dbReference>
<dbReference type="AlphaFoldDB" id="A0A0R3L8C7"/>
<keyword evidence="6" id="KW-1185">Reference proteome</keyword>
<dbReference type="InterPro" id="IPR025110">
    <property type="entry name" value="AMP-bd_C"/>
</dbReference>
<proteinExistence type="inferred from homology"/>
<comment type="similarity">
    <text evidence="1">Belongs to the ATP-dependent AMP-binding enzyme family.</text>
</comment>
<sequence length="517" mass="57390">MKGLLNFGQMLSAHARITPSRVGARDLERSMTFKQWNERSCRLANALLSLSLNKGDRVAILAYNCVEWCEIFAATAKAGLVALPINFRLIGKEVQFIINNGEAAAFIVQDELVGVVEEIRKDISIKANRFIHFGMRACPAGYRDYEDFLAAGSARDPSQNVDLSDPWTLMYTSGTTGNPKGVVRSHRSAVLLSMVTEIELGLHRNDGALLVMPMCHANSLNFFGAFGYCGGVNSIYSRKSFDPEHAVRTLAEGGSTFTSLVPTHYIMMLGLPQAVRGKYNYDDLTKLMISSAPARPETKREVMEMFPNSGLFELYGATETGWVTMLHPHEQFTKLGSVGRECVGAAPIRILDEAGNEVPDGQPGELYCCNAHTFDCYWRLPEKTKEAFRGDYCSVGDMARRDDDGYIHLSDRKSNMIICGGENIYPSEVEALVGAHPMVKDVAVIGLPDEKWGERVHAVIVPHDGATLKESDLLEWSKERLAGYKRPRSYAFIAESEMPRNATGKVLHRELKKKFSN</sequence>
<dbReference type="InterPro" id="IPR042099">
    <property type="entry name" value="ANL_N_sf"/>
</dbReference>
<dbReference type="OrthoDB" id="9803968at2"/>
<dbReference type="InterPro" id="IPR020845">
    <property type="entry name" value="AMP-binding_CS"/>
</dbReference>
<gene>
    <name evidence="5" type="ORF">CQ12_14915</name>
</gene>
<reference evidence="5 6" key="1">
    <citation type="submission" date="2014-03" db="EMBL/GenBank/DDBJ databases">
        <title>Bradyrhizobium valentinum sp. nov., isolated from effective nodules of Lupinus mariae-josephae, a lupine endemic of basic-lime soils in Eastern Spain.</title>
        <authorList>
            <person name="Duran D."/>
            <person name="Rey L."/>
            <person name="Navarro A."/>
            <person name="Busquets A."/>
            <person name="Imperial J."/>
            <person name="Ruiz-Argueso T."/>
        </authorList>
    </citation>
    <scope>NUCLEOTIDE SEQUENCE [LARGE SCALE GENOMIC DNA]</scope>
    <source>
        <strain evidence="5 6">PAC68</strain>
    </source>
</reference>
<dbReference type="SUPFAM" id="SSF56801">
    <property type="entry name" value="Acetyl-CoA synthetase-like"/>
    <property type="match status" value="1"/>
</dbReference>
<dbReference type="GO" id="GO:0031956">
    <property type="term" value="F:medium-chain fatty acid-CoA ligase activity"/>
    <property type="evidence" value="ECO:0007669"/>
    <property type="project" value="TreeGrafter"/>
</dbReference>
<dbReference type="Pfam" id="PF13193">
    <property type="entry name" value="AMP-binding_C"/>
    <property type="match status" value="1"/>
</dbReference>
<dbReference type="EMBL" id="LLXZ01000160">
    <property type="protein sequence ID" value="KRR01965.1"/>
    <property type="molecule type" value="Genomic_DNA"/>
</dbReference>
<evidence type="ECO:0000256" key="1">
    <source>
        <dbReference type="ARBA" id="ARBA00006432"/>
    </source>
</evidence>
<dbReference type="PANTHER" id="PTHR43201">
    <property type="entry name" value="ACYL-COA SYNTHETASE"/>
    <property type="match status" value="1"/>
</dbReference>
<feature type="domain" description="AMP-dependent synthetase/ligase" evidence="3">
    <location>
        <begin position="14"/>
        <end position="378"/>
    </location>
</feature>
<dbReference type="Proteomes" id="UP000050863">
    <property type="component" value="Unassembled WGS sequence"/>
</dbReference>
<keyword evidence="2 5" id="KW-0436">Ligase</keyword>
<comment type="caution">
    <text evidence="5">The sequence shown here is derived from an EMBL/GenBank/DDBJ whole genome shotgun (WGS) entry which is preliminary data.</text>
</comment>
<evidence type="ECO:0000259" key="4">
    <source>
        <dbReference type="Pfam" id="PF13193"/>
    </source>
</evidence>
<organism evidence="5 6">
    <name type="scientific">Bradyrhizobium jicamae</name>
    <dbReference type="NCBI Taxonomy" id="280332"/>
    <lineage>
        <taxon>Bacteria</taxon>
        <taxon>Pseudomonadati</taxon>
        <taxon>Pseudomonadota</taxon>
        <taxon>Alphaproteobacteria</taxon>
        <taxon>Hyphomicrobiales</taxon>
        <taxon>Nitrobacteraceae</taxon>
        <taxon>Bradyrhizobium</taxon>
    </lineage>
</organism>
<dbReference type="InterPro" id="IPR045851">
    <property type="entry name" value="AMP-bd_C_sf"/>
</dbReference>
<evidence type="ECO:0000256" key="2">
    <source>
        <dbReference type="ARBA" id="ARBA00022598"/>
    </source>
</evidence>
<dbReference type="STRING" id="280332.CQ12_14915"/>
<evidence type="ECO:0000259" key="3">
    <source>
        <dbReference type="Pfam" id="PF00501"/>
    </source>
</evidence>
<dbReference type="PROSITE" id="PS00455">
    <property type="entry name" value="AMP_BINDING"/>
    <property type="match status" value="1"/>
</dbReference>